<dbReference type="GO" id="GO:0016740">
    <property type="term" value="F:transferase activity"/>
    <property type="evidence" value="ECO:0007669"/>
    <property type="project" value="UniProtKB-KW"/>
</dbReference>
<dbReference type="EMBL" id="LAJE02000127">
    <property type="protein sequence ID" value="OEO31753.1"/>
    <property type="molecule type" value="Genomic_DNA"/>
</dbReference>
<evidence type="ECO:0000313" key="1">
    <source>
        <dbReference type="EMBL" id="OEO31753.1"/>
    </source>
</evidence>
<dbReference type="InterPro" id="IPR016181">
    <property type="entry name" value="Acyl_CoA_acyltransferase"/>
</dbReference>
<comment type="caution">
    <text evidence="1">The sequence shown here is derived from an EMBL/GenBank/DDBJ whole genome shotgun (WGS) entry which is preliminary data.</text>
</comment>
<organism evidence="1 2">
    <name type="scientific">Devosia insulae DS-56</name>
    <dbReference type="NCBI Taxonomy" id="1116389"/>
    <lineage>
        <taxon>Bacteria</taxon>
        <taxon>Pseudomonadati</taxon>
        <taxon>Pseudomonadota</taxon>
        <taxon>Alphaproteobacteria</taxon>
        <taxon>Hyphomicrobiales</taxon>
        <taxon>Devosiaceae</taxon>
        <taxon>Devosia</taxon>
    </lineage>
</organism>
<keyword evidence="2" id="KW-1185">Reference proteome</keyword>
<sequence>MAGFKVQPLDTSTWPAFAALVERNNGVWGGCWCMSFHPEGVGKGRSPKQNRADKEARVERGEAHAALVFDGEICVGWCQFGGPAELPRMKARRAYEAEPALKPDWRITCLFVDKAQRKRGVAAAALAGALGEIARLGGGLVESFPEDTEGRAVSASFLHNGNLAMFEQAGFTRRRRLGKDRWLVTAVVGSTSGSQPVGANAGTNGWKSKWWS</sequence>
<dbReference type="AlphaFoldDB" id="A0A1E5XT58"/>
<dbReference type="Proteomes" id="UP000095463">
    <property type="component" value="Unassembled WGS sequence"/>
</dbReference>
<dbReference type="Gene3D" id="3.40.630.30">
    <property type="match status" value="1"/>
</dbReference>
<accession>A0A1E5XT58</accession>
<evidence type="ECO:0000313" key="2">
    <source>
        <dbReference type="Proteomes" id="UP000095463"/>
    </source>
</evidence>
<proteinExistence type="predicted"/>
<name>A0A1E5XT58_9HYPH</name>
<dbReference type="RefSeq" id="WP_069909076.1">
    <property type="nucleotide sequence ID" value="NZ_LAJE02000127.1"/>
</dbReference>
<gene>
    <name evidence="1" type="ORF">VW23_014785</name>
</gene>
<reference evidence="1 2" key="1">
    <citation type="journal article" date="2015" name="Genome Announc.">
        <title>Genome Assemblies of Three Soil-Associated Devosia species: D. insulae, D. limi, and D. soli.</title>
        <authorList>
            <person name="Hassan Y.I."/>
            <person name="Lepp D."/>
            <person name="Zhou T."/>
        </authorList>
    </citation>
    <scope>NUCLEOTIDE SEQUENCE [LARGE SCALE GENOMIC DNA]</scope>
    <source>
        <strain evidence="1 2">DS-56</strain>
    </source>
</reference>
<protein>
    <submittedName>
        <fullName evidence="1">GNAT family N-acetyltransferase</fullName>
    </submittedName>
</protein>
<dbReference type="SUPFAM" id="SSF55729">
    <property type="entry name" value="Acyl-CoA N-acyltransferases (Nat)"/>
    <property type="match status" value="1"/>
</dbReference>